<gene>
    <name evidence="3" type="ORF">ACRE_046460</name>
</gene>
<evidence type="ECO:0000313" key="4">
    <source>
        <dbReference type="Proteomes" id="UP000029964"/>
    </source>
</evidence>
<evidence type="ECO:0000256" key="1">
    <source>
        <dbReference type="SAM" id="Coils"/>
    </source>
</evidence>
<protein>
    <submittedName>
        <fullName evidence="3">Uncharacterized protein</fullName>
    </submittedName>
</protein>
<evidence type="ECO:0000256" key="2">
    <source>
        <dbReference type="SAM" id="MobiDB-lite"/>
    </source>
</evidence>
<dbReference type="Proteomes" id="UP000029964">
    <property type="component" value="Unassembled WGS sequence"/>
</dbReference>
<feature type="compositionally biased region" description="Low complexity" evidence="2">
    <location>
        <begin position="135"/>
        <end position="148"/>
    </location>
</feature>
<feature type="region of interest" description="Disordered" evidence="2">
    <location>
        <begin position="418"/>
        <end position="480"/>
    </location>
</feature>
<feature type="region of interest" description="Disordered" evidence="2">
    <location>
        <begin position="317"/>
        <end position="361"/>
    </location>
</feature>
<accession>A0A086T5D8</accession>
<reference evidence="4" key="1">
    <citation type="journal article" date="2014" name="Genome Announc.">
        <title>Genome sequence and annotation of Acremonium chrysogenum, producer of the beta-lactam antibiotic cephalosporin C.</title>
        <authorList>
            <person name="Terfehr D."/>
            <person name="Dahlmann T.A."/>
            <person name="Specht T."/>
            <person name="Zadra I."/>
            <person name="Kuernsteiner H."/>
            <person name="Kueck U."/>
        </authorList>
    </citation>
    <scope>NUCLEOTIDE SEQUENCE [LARGE SCALE GENOMIC DNA]</scope>
    <source>
        <strain evidence="4">ATCC 11550 / CBS 779.69 / DSM 880 / IAM 14645 / JCM 23072 / IMI 49137</strain>
    </source>
</reference>
<dbReference type="EMBL" id="JPKY01000046">
    <property type="protein sequence ID" value="KFH44570.1"/>
    <property type="molecule type" value="Genomic_DNA"/>
</dbReference>
<dbReference type="AlphaFoldDB" id="A0A086T5D8"/>
<feature type="coiled-coil region" evidence="1">
    <location>
        <begin position="240"/>
        <end position="267"/>
    </location>
</feature>
<feature type="compositionally biased region" description="Polar residues" evidence="2">
    <location>
        <begin position="329"/>
        <end position="344"/>
    </location>
</feature>
<dbReference type="HOGENOM" id="CLU_027362_1_0_1"/>
<keyword evidence="1" id="KW-0175">Coiled coil</keyword>
<evidence type="ECO:0000313" key="3">
    <source>
        <dbReference type="EMBL" id="KFH44570.1"/>
    </source>
</evidence>
<proteinExistence type="predicted"/>
<feature type="compositionally biased region" description="Polar residues" evidence="2">
    <location>
        <begin position="437"/>
        <end position="446"/>
    </location>
</feature>
<comment type="caution">
    <text evidence="3">The sequence shown here is derived from an EMBL/GenBank/DDBJ whole genome shotgun (WGS) entry which is preliminary data.</text>
</comment>
<organism evidence="3 4">
    <name type="scientific">Hapsidospora chrysogenum (strain ATCC 11550 / CBS 779.69 / DSM 880 / IAM 14645 / JCM 23072 / IMI 49137)</name>
    <name type="common">Acremonium chrysogenum</name>
    <dbReference type="NCBI Taxonomy" id="857340"/>
    <lineage>
        <taxon>Eukaryota</taxon>
        <taxon>Fungi</taxon>
        <taxon>Dikarya</taxon>
        <taxon>Ascomycota</taxon>
        <taxon>Pezizomycotina</taxon>
        <taxon>Sordariomycetes</taxon>
        <taxon>Hypocreomycetidae</taxon>
        <taxon>Hypocreales</taxon>
        <taxon>Bionectriaceae</taxon>
        <taxon>Hapsidospora</taxon>
    </lineage>
</organism>
<name>A0A086T5D8_HAPC1</name>
<dbReference type="STRING" id="857340.A0A086T5D8"/>
<keyword evidence="4" id="KW-1185">Reference proteome</keyword>
<feature type="region of interest" description="Disordered" evidence="2">
    <location>
        <begin position="31"/>
        <end position="149"/>
    </location>
</feature>
<feature type="region of interest" description="Disordered" evidence="2">
    <location>
        <begin position="199"/>
        <end position="238"/>
    </location>
</feature>
<feature type="compositionally biased region" description="Basic and acidic residues" evidence="2">
    <location>
        <begin position="38"/>
        <end position="53"/>
    </location>
</feature>
<sequence>MTASPANDADGHSSWLFPFTLCCAPLASCLGRGSRRSRTSDQDSLIDKGEKPLRSVVHQQPAPQGRPAAGTEAGSFDAEEMDRPPRKSGASNRTMSTLKKRFRSDGSVRRPRISGPSDFRHLETGSFQFPPAEPPVAARPRQNRPARPSSFRPLELSIYMPNNQMSPILPHFEFSELVPPPKPAQLRERLDDDHELIRERSNSTPFHLPRKPGTETPDSSTPAIPAKSPARARAHTSPELESIKARVAGAMIEVERLQKQIDDVMERQSVYACSRPSTSHSMARTMAELEPMPSIPALPPAAPSFAARLDMERPQTAPLRTNLDKPNRSQESSVGKQTAATSPQHPEYDDSPLHPPLPLVLRPPLRKKKSFSRVSTWLFPSGQHGRDLSLDSVTNHPHPVKGTEGFYQCVAPGDQERRSFDSVGTVSTWDSEEEQHTVPTTLSPGSTPLAKQDGPPLERSATFGRNNAVRPARPIVGAVG</sequence>
<dbReference type="OrthoDB" id="3595619at2759"/>